<sequence>MLRCLTSAIVQCRGIKQQAKIKWVRPDYVPSYKAEKSGDLENIPKISDDALGLDYTLSGELKDAPESVKKIFSVAHLGPKEYKTLVKEALTERVKQHQYDDTTVEFKVAKMTAQIRCLQETMDKHPKNVIAKKACQELIDKRKKTLKLLRQYDYKKFEWLLEKLNIEYKAHPDTYNKLSRKESLKKLTELHCEDVRNKKLDEYRNLLESQQGPFLEDKLNALKFIKSEQMELQLPVTVTDQDIKKVEKQFNEWKIKNEIKQQGKKKKRHLLLEDSE</sequence>
<evidence type="ECO:0000313" key="11">
    <source>
        <dbReference type="Proteomes" id="UP001153292"/>
    </source>
</evidence>
<protein>
    <recommendedName>
        <fullName evidence="7">Small ribosomal subunit protein uS15m</fullName>
    </recommendedName>
    <alternativeName>
        <fullName evidence="8">28S ribosomal protein S15, mitochondrial</fullName>
    </alternativeName>
</protein>
<keyword evidence="3" id="KW-0809">Transit peptide</keyword>
<evidence type="ECO:0000256" key="8">
    <source>
        <dbReference type="ARBA" id="ARBA00035528"/>
    </source>
</evidence>
<comment type="subcellular location">
    <subcellularLocation>
        <location evidence="1">Mitochondrion</location>
    </subcellularLocation>
</comment>
<dbReference type="Pfam" id="PF00312">
    <property type="entry name" value="Ribosomal_S15"/>
    <property type="match status" value="1"/>
</dbReference>
<proteinExistence type="inferred from homology"/>
<dbReference type="SUPFAM" id="SSF47060">
    <property type="entry name" value="S15/NS1 RNA-binding domain"/>
    <property type="match status" value="1"/>
</dbReference>
<dbReference type="SMART" id="SM01387">
    <property type="entry name" value="Ribosomal_S15"/>
    <property type="match status" value="1"/>
</dbReference>
<dbReference type="InterPro" id="IPR000589">
    <property type="entry name" value="Ribosomal_uS15"/>
</dbReference>
<dbReference type="InterPro" id="IPR009068">
    <property type="entry name" value="uS15_NS1_RNA-bd_sf"/>
</dbReference>
<evidence type="ECO:0000256" key="7">
    <source>
        <dbReference type="ARBA" id="ARBA00035249"/>
    </source>
</evidence>
<dbReference type="PANTHER" id="PTHR46685:SF1">
    <property type="entry name" value="SMALL RIBOSOMAL SUBUNIT PROTEIN US15M"/>
    <property type="match status" value="1"/>
</dbReference>
<keyword evidence="5" id="KW-0496">Mitochondrion</keyword>
<dbReference type="Proteomes" id="UP001153292">
    <property type="component" value="Chromosome 21"/>
</dbReference>
<keyword evidence="11" id="KW-1185">Reference proteome</keyword>
<dbReference type="EMBL" id="OU963914">
    <property type="protein sequence ID" value="CAH0402721.1"/>
    <property type="molecule type" value="Genomic_DNA"/>
</dbReference>
<evidence type="ECO:0000256" key="3">
    <source>
        <dbReference type="ARBA" id="ARBA00022946"/>
    </source>
</evidence>
<dbReference type="PANTHER" id="PTHR46685">
    <property type="entry name" value="28S RIBOSOMAL PROTEIN S15, MITOCHONDRIAL"/>
    <property type="match status" value="1"/>
</dbReference>
<name>A0ABN8B316_CHISP</name>
<organism evidence="10 11">
    <name type="scientific">Chilo suppressalis</name>
    <name type="common">Asiatic rice borer moth</name>
    <dbReference type="NCBI Taxonomy" id="168631"/>
    <lineage>
        <taxon>Eukaryota</taxon>
        <taxon>Metazoa</taxon>
        <taxon>Ecdysozoa</taxon>
        <taxon>Arthropoda</taxon>
        <taxon>Hexapoda</taxon>
        <taxon>Insecta</taxon>
        <taxon>Pterygota</taxon>
        <taxon>Neoptera</taxon>
        <taxon>Endopterygota</taxon>
        <taxon>Lepidoptera</taxon>
        <taxon>Glossata</taxon>
        <taxon>Ditrysia</taxon>
        <taxon>Pyraloidea</taxon>
        <taxon>Crambidae</taxon>
        <taxon>Crambinae</taxon>
        <taxon>Chilo</taxon>
    </lineage>
</organism>
<evidence type="ECO:0000256" key="6">
    <source>
        <dbReference type="ARBA" id="ARBA00023274"/>
    </source>
</evidence>
<evidence type="ECO:0000313" key="10">
    <source>
        <dbReference type="EMBL" id="CAH0402721.1"/>
    </source>
</evidence>
<keyword evidence="6 9" id="KW-0687">Ribonucleoprotein</keyword>
<dbReference type="Gene3D" id="1.10.287.10">
    <property type="entry name" value="S15/NS1, RNA-binding"/>
    <property type="match status" value="1"/>
</dbReference>
<evidence type="ECO:0000256" key="2">
    <source>
        <dbReference type="ARBA" id="ARBA00008434"/>
    </source>
</evidence>
<evidence type="ECO:0000256" key="1">
    <source>
        <dbReference type="ARBA" id="ARBA00004173"/>
    </source>
</evidence>
<evidence type="ECO:0000256" key="4">
    <source>
        <dbReference type="ARBA" id="ARBA00022980"/>
    </source>
</evidence>
<reference evidence="10" key="1">
    <citation type="submission" date="2021-12" db="EMBL/GenBank/DDBJ databases">
        <authorList>
            <person name="King R."/>
        </authorList>
    </citation>
    <scope>NUCLEOTIDE SEQUENCE</scope>
</reference>
<comment type="similarity">
    <text evidence="2 9">Belongs to the universal ribosomal protein uS15 family.</text>
</comment>
<gene>
    <name evidence="10" type="ORF">CHILSU_LOCUS5967</name>
</gene>
<evidence type="ECO:0000256" key="9">
    <source>
        <dbReference type="RuleBase" id="RU003919"/>
    </source>
</evidence>
<dbReference type="InterPro" id="IPR052137">
    <property type="entry name" value="uS15_ribosomal"/>
</dbReference>
<evidence type="ECO:0000256" key="5">
    <source>
        <dbReference type="ARBA" id="ARBA00023128"/>
    </source>
</evidence>
<keyword evidence="4 9" id="KW-0689">Ribosomal protein</keyword>
<accession>A0ABN8B316</accession>